<name>I9Q4L1_HELPX</name>
<dbReference type="Proteomes" id="UP000003402">
    <property type="component" value="Unassembled WGS sequence"/>
</dbReference>
<evidence type="ECO:0000313" key="1">
    <source>
        <dbReference type="EMBL" id="EJB28194.1"/>
    </source>
</evidence>
<reference evidence="1 2" key="1">
    <citation type="journal article" date="2013" name="Pathog. Dis.">
        <title>Genome sequences of 65 Helicobacter pylori strains isolated from asymptomatic individuals and patients with gastric cancer, peptic ulcer disease, or gastritis.</title>
        <authorList>
            <person name="Blanchard T.G."/>
            <person name="Czinn S.J."/>
            <person name="Correa P."/>
            <person name="Nakazawa T."/>
            <person name="Keelan M."/>
            <person name="Morningstar L."/>
            <person name="Santana-Cruz I."/>
            <person name="Maroo A."/>
            <person name="McCracken C."/>
            <person name="Shefchek K."/>
            <person name="Daugherty S."/>
            <person name="Song Y."/>
            <person name="Fraser C.M."/>
            <person name="Fricke W.F."/>
        </authorList>
    </citation>
    <scope>NUCLEOTIDE SEQUENCE [LARGE SCALE GENOMIC DNA]</scope>
    <source>
        <strain evidence="1 2">NQ4099</strain>
    </source>
</reference>
<comment type="caution">
    <text evidence="1">The sequence shown here is derived from an EMBL/GenBank/DDBJ whole genome shotgun (WGS) entry which is preliminary data.</text>
</comment>
<accession>I9Q4L1</accession>
<gene>
    <name evidence="1" type="ORF">HPNQ4099_1418</name>
</gene>
<dbReference type="PATRIC" id="fig|992026.3.peg.1369"/>
<evidence type="ECO:0000313" key="2">
    <source>
        <dbReference type="Proteomes" id="UP000003402"/>
    </source>
</evidence>
<dbReference type="EMBL" id="AKNU01000005">
    <property type="protein sequence ID" value="EJB28194.1"/>
    <property type="molecule type" value="Genomic_DNA"/>
</dbReference>
<protein>
    <submittedName>
        <fullName evidence="1">Uncharacterized protein</fullName>
    </submittedName>
</protein>
<proteinExistence type="predicted"/>
<sequence>MLKANLFFKNFLISNNLIKIYYFKRDFKLVCIKINSCLYF</sequence>
<dbReference type="AlphaFoldDB" id="I9Q4L1"/>
<organism evidence="1 2">
    <name type="scientific">Helicobacter pylori NQ4099</name>
    <dbReference type="NCBI Taxonomy" id="992026"/>
    <lineage>
        <taxon>Bacteria</taxon>
        <taxon>Pseudomonadati</taxon>
        <taxon>Campylobacterota</taxon>
        <taxon>Epsilonproteobacteria</taxon>
        <taxon>Campylobacterales</taxon>
        <taxon>Helicobacteraceae</taxon>
        <taxon>Helicobacter</taxon>
    </lineage>
</organism>